<sequence length="54" mass="6280">MQIVYSAWTVSRICGVHAIYDRHDLRQDSHSDHESSRKGHSILMVSVRLWKADT</sequence>
<accession>A0AAD5N6N2</accession>
<name>A0AAD5N6N2_PARTN</name>
<evidence type="ECO:0000313" key="2">
    <source>
        <dbReference type="Proteomes" id="UP001196413"/>
    </source>
</evidence>
<dbReference type="EMBL" id="JAHQIW010004163">
    <property type="protein sequence ID" value="KAJ1361309.1"/>
    <property type="molecule type" value="Genomic_DNA"/>
</dbReference>
<organism evidence="1 2">
    <name type="scientific">Parelaphostrongylus tenuis</name>
    <name type="common">Meningeal worm</name>
    <dbReference type="NCBI Taxonomy" id="148309"/>
    <lineage>
        <taxon>Eukaryota</taxon>
        <taxon>Metazoa</taxon>
        <taxon>Ecdysozoa</taxon>
        <taxon>Nematoda</taxon>
        <taxon>Chromadorea</taxon>
        <taxon>Rhabditida</taxon>
        <taxon>Rhabditina</taxon>
        <taxon>Rhabditomorpha</taxon>
        <taxon>Strongyloidea</taxon>
        <taxon>Metastrongylidae</taxon>
        <taxon>Parelaphostrongylus</taxon>
    </lineage>
</organism>
<evidence type="ECO:0000313" key="1">
    <source>
        <dbReference type="EMBL" id="KAJ1361309.1"/>
    </source>
</evidence>
<dbReference type="Proteomes" id="UP001196413">
    <property type="component" value="Unassembled WGS sequence"/>
</dbReference>
<protein>
    <submittedName>
        <fullName evidence="1">Uncharacterized protein</fullName>
    </submittedName>
</protein>
<reference evidence="1" key="1">
    <citation type="submission" date="2021-06" db="EMBL/GenBank/DDBJ databases">
        <title>Parelaphostrongylus tenuis whole genome reference sequence.</title>
        <authorList>
            <person name="Garwood T.J."/>
            <person name="Larsen P.A."/>
            <person name="Fountain-Jones N.M."/>
            <person name="Garbe J.R."/>
            <person name="Macchietto M.G."/>
            <person name="Kania S.A."/>
            <person name="Gerhold R.W."/>
            <person name="Richards J.E."/>
            <person name="Wolf T.M."/>
        </authorList>
    </citation>
    <scope>NUCLEOTIDE SEQUENCE</scope>
    <source>
        <strain evidence="1">MNPRO001-30</strain>
        <tissue evidence="1">Meninges</tissue>
    </source>
</reference>
<dbReference type="AlphaFoldDB" id="A0AAD5N6N2"/>
<keyword evidence="2" id="KW-1185">Reference proteome</keyword>
<gene>
    <name evidence="1" type="ORF">KIN20_020526</name>
</gene>
<comment type="caution">
    <text evidence="1">The sequence shown here is derived from an EMBL/GenBank/DDBJ whole genome shotgun (WGS) entry which is preliminary data.</text>
</comment>
<proteinExistence type="predicted"/>